<feature type="active site" description="Proton acceptor" evidence="7 8">
    <location>
        <position position="23"/>
    </location>
</feature>
<evidence type="ECO:0000256" key="9">
    <source>
        <dbReference type="PIRSR" id="PIRSR001399-2"/>
    </source>
</evidence>
<feature type="binding site" evidence="7 9">
    <location>
        <position position="111"/>
    </location>
    <ligand>
        <name>substrate</name>
    </ligand>
</feature>
<evidence type="ECO:0000313" key="11">
    <source>
        <dbReference type="EMBL" id="PKR78970.1"/>
    </source>
</evidence>
<dbReference type="OrthoDB" id="9790793at2"/>
<dbReference type="EMBL" id="PJNH01000001">
    <property type="protein sequence ID" value="PKR78970.1"/>
    <property type="molecule type" value="Genomic_DNA"/>
</dbReference>
<evidence type="ECO:0000256" key="4">
    <source>
        <dbReference type="ARBA" id="ARBA00011193"/>
    </source>
</evidence>
<dbReference type="NCBIfam" id="NF003805">
    <property type="entry name" value="PRK05395.1-2"/>
    <property type="match status" value="1"/>
</dbReference>
<dbReference type="UniPathway" id="UPA00053">
    <property type="reaction ID" value="UER00086"/>
</dbReference>
<dbReference type="GO" id="GO:0009073">
    <property type="term" value="P:aromatic amino acid family biosynthetic process"/>
    <property type="evidence" value="ECO:0007669"/>
    <property type="project" value="UniProtKB-KW"/>
</dbReference>
<evidence type="ECO:0000256" key="7">
    <source>
        <dbReference type="HAMAP-Rule" id="MF_00169"/>
    </source>
</evidence>
<evidence type="ECO:0000256" key="8">
    <source>
        <dbReference type="PIRSR" id="PIRSR001399-1"/>
    </source>
</evidence>
<reference evidence="11 12" key="1">
    <citation type="submission" date="2017-06" db="EMBL/GenBank/DDBJ databases">
        <title>the draft geome sequence of Illustriluteabacillus marina B3227.</title>
        <authorList>
            <person name="He R.-H."/>
            <person name="Du Z.-J."/>
        </authorList>
    </citation>
    <scope>NUCLEOTIDE SEQUENCE [LARGE SCALE GENOMIC DNA]</scope>
    <source>
        <strain evidence="11 12">B3227</strain>
    </source>
</reference>
<dbReference type="NCBIfam" id="NF003806">
    <property type="entry name" value="PRK05395.1-3"/>
    <property type="match status" value="1"/>
</dbReference>
<feature type="binding site" evidence="7 9">
    <location>
        <position position="74"/>
    </location>
    <ligand>
        <name>substrate</name>
    </ligand>
</feature>
<organism evidence="11 12">
    <name type="scientific">Halalkalibacillus sediminis</name>
    <dbReference type="NCBI Taxonomy" id="2018042"/>
    <lineage>
        <taxon>Bacteria</taxon>
        <taxon>Bacillati</taxon>
        <taxon>Bacillota</taxon>
        <taxon>Bacilli</taxon>
        <taxon>Bacillales</taxon>
        <taxon>Bacillaceae</taxon>
        <taxon>Halalkalibacillus</taxon>
    </lineage>
</organism>
<dbReference type="NCBIfam" id="NF003807">
    <property type="entry name" value="PRK05395.1-4"/>
    <property type="match status" value="1"/>
</dbReference>
<dbReference type="PANTHER" id="PTHR21272:SF3">
    <property type="entry name" value="CATABOLIC 3-DEHYDROQUINASE"/>
    <property type="match status" value="1"/>
</dbReference>
<evidence type="ECO:0000256" key="6">
    <source>
        <dbReference type="ARBA" id="ARBA00023239"/>
    </source>
</evidence>
<keyword evidence="6 7" id="KW-0456">Lyase</keyword>
<dbReference type="GO" id="GO:0008652">
    <property type="term" value="P:amino acid biosynthetic process"/>
    <property type="evidence" value="ECO:0007669"/>
    <property type="project" value="UniProtKB-KW"/>
</dbReference>
<dbReference type="GO" id="GO:0019631">
    <property type="term" value="P:quinate catabolic process"/>
    <property type="evidence" value="ECO:0007669"/>
    <property type="project" value="TreeGrafter"/>
</dbReference>
<comment type="function">
    <text evidence="7">Catalyzes a trans-dehydration via an enolate intermediate.</text>
</comment>
<proteinExistence type="inferred from homology"/>
<dbReference type="Pfam" id="PF01220">
    <property type="entry name" value="DHquinase_II"/>
    <property type="match status" value="1"/>
</dbReference>
<evidence type="ECO:0000256" key="10">
    <source>
        <dbReference type="PIRSR" id="PIRSR001399-3"/>
    </source>
</evidence>
<dbReference type="Gene3D" id="3.40.50.9100">
    <property type="entry name" value="Dehydroquinase, class II"/>
    <property type="match status" value="1"/>
</dbReference>
<dbReference type="InterPro" id="IPR036441">
    <property type="entry name" value="DHquinase_II_sf"/>
</dbReference>
<protein>
    <recommendedName>
        <fullName evidence="5 7">3-dehydroquinate dehydratase</fullName>
        <shortName evidence="7">3-dehydroquinase</shortName>
        <ecNumber evidence="5 7">4.2.1.10</ecNumber>
    </recommendedName>
    <alternativeName>
        <fullName evidence="7">Type II DHQase</fullName>
    </alternativeName>
</protein>
<feature type="binding site" evidence="7 9">
    <location>
        <position position="87"/>
    </location>
    <ligand>
        <name>substrate</name>
    </ligand>
</feature>
<dbReference type="GO" id="GO:0003855">
    <property type="term" value="F:3-dehydroquinate dehydratase activity"/>
    <property type="evidence" value="ECO:0007669"/>
    <property type="project" value="UniProtKB-UniRule"/>
</dbReference>
<dbReference type="PANTHER" id="PTHR21272">
    <property type="entry name" value="CATABOLIC 3-DEHYDROQUINASE"/>
    <property type="match status" value="1"/>
</dbReference>
<evidence type="ECO:0000256" key="3">
    <source>
        <dbReference type="ARBA" id="ARBA00011037"/>
    </source>
</evidence>
<feature type="binding site" evidence="7 9">
    <location>
        <position position="80"/>
    </location>
    <ligand>
        <name>substrate</name>
    </ligand>
</feature>
<feature type="active site" description="Proton donor" evidence="7 8">
    <location>
        <position position="100"/>
    </location>
</feature>
<comment type="subunit">
    <text evidence="4 7">Homododecamer.</text>
</comment>
<accession>A0A2I0QXY6</accession>
<dbReference type="HAMAP" id="MF_00169">
    <property type="entry name" value="AroQ"/>
    <property type="match status" value="1"/>
</dbReference>
<gene>
    <name evidence="7 11" type="primary">aroQ</name>
    <name evidence="11" type="ORF">CEY16_04235</name>
</gene>
<dbReference type="RefSeq" id="WP_101330714.1">
    <property type="nucleotide sequence ID" value="NZ_PJNH01000001.1"/>
</dbReference>
<keyword evidence="7" id="KW-0028">Amino-acid biosynthesis</keyword>
<dbReference type="EC" id="4.2.1.10" evidence="5 7"/>
<dbReference type="NCBIfam" id="TIGR01088">
    <property type="entry name" value="aroQ"/>
    <property type="match status" value="1"/>
</dbReference>
<dbReference type="InterPro" id="IPR001874">
    <property type="entry name" value="DHquinase_II"/>
</dbReference>
<feature type="binding site" evidence="7 9">
    <location>
        <begin position="101"/>
        <end position="102"/>
    </location>
    <ligand>
        <name>substrate</name>
    </ligand>
</feature>
<evidence type="ECO:0000256" key="2">
    <source>
        <dbReference type="ARBA" id="ARBA00004902"/>
    </source>
</evidence>
<comment type="similarity">
    <text evidence="3 7">Belongs to the type-II 3-dehydroquinase family.</text>
</comment>
<evidence type="ECO:0000256" key="1">
    <source>
        <dbReference type="ARBA" id="ARBA00001864"/>
    </source>
</evidence>
<comment type="catalytic activity">
    <reaction evidence="1 7">
        <text>3-dehydroquinate = 3-dehydroshikimate + H2O</text>
        <dbReference type="Rhea" id="RHEA:21096"/>
        <dbReference type="ChEBI" id="CHEBI:15377"/>
        <dbReference type="ChEBI" id="CHEBI:16630"/>
        <dbReference type="ChEBI" id="CHEBI:32364"/>
        <dbReference type="EC" id="4.2.1.10"/>
    </reaction>
</comment>
<dbReference type="SUPFAM" id="SSF52304">
    <property type="entry name" value="Type II 3-dehydroquinate dehydratase"/>
    <property type="match status" value="1"/>
</dbReference>
<evidence type="ECO:0000256" key="5">
    <source>
        <dbReference type="ARBA" id="ARBA00012060"/>
    </source>
</evidence>
<keyword evidence="12" id="KW-1185">Reference proteome</keyword>
<dbReference type="PIRSF" id="PIRSF001399">
    <property type="entry name" value="DHquinase_II"/>
    <property type="match status" value="1"/>
</dbReference>
<dbReference type="AlphaFoldDB" id="A0A2I0QXY6"/>
<sequence length="148" mass="16594">MKKLLMLNGPNLNLLGERSPDTYGSTSLTEVENEVYDFLRENGWELTCRQSNHEGELIDILHDARKHFEGVIFNPGGYSHTSVAIRDAIEAISIPVIEVHISNIYQREAFRHQSFISPVASGHISGLGIKGYKVAAFALLEKLTEREN</sequence>
<comment type="caution">
    <text evidence="11">The sequence shown here is derived from an EMBL/GenBank/DDBJ whole genome shotgun (WGS) entry which is preliminary data.</text>
</comment>
<evidence type="ECO:0000313" key="12">
    <source>
        <dbReference type="Proteomes" id="UP000243524"/>
    </source>
</evidence>
<name>A0A2I0QXY6_9BACI</name>
<feature type="site" description="Transition state stabilizer" evidence="7 10">
    <location>
        <position position="18"/>
    </location>
</feature>
<comment type="pathway">
    <text evidence="2 7">Metabolic intermediate biosynthesis; chorismate biosynthesis; chorismate from D-erythrose 4-phosphate and phosphoenolpyruvate: step 3/7.</text>
</comment>
<dbReference type="CDD" id="cd00466">
    <property type="entry name" value="DHQase_II"/>
    <property type="match status" value="1"/>
</dbReference>
<keyword evidence="7" id="KW-0057">Aromatic amino acid biosynthesis</keyword>
<dbReference type="Proteomes" id="UP000243524">
    <property type="component" value="Unassembled WGS sequence"/>
</dbReference>
<dbReference type="GO" id="GO:0009423">
    <property type="term" value="P:chorismate biosynthetic process"/>
    <property type="evidence" value="ECO:0007669"/>
    <property type="project" value="UniProtKB-UniRule"/>
</dbReference>